<accession>A0A6B1DRN9</accession>
<evidence type="ECO:0000256" key="4">
    <source>
        <dbReference type="ARBA" id="ARBA00022989"/>
    </source>
</evidence>
<keyword evidence="2 6" id="KW-0812">Transmembrane</keyword>
<evidence type="ECO:0000256" key="5">
    <source>
        <dbReference type="ARBA" id="ARBA00023136"/>
    </source>
</evidence>
<dbReference type="Pfam" id="PF01098">
    <property type="entry name" value="FTSW_RODA_SPOVE"/>
    <property type="match status" value="1"/>
</dbReference>
<protein>
    <submittedName>
        <fullName evidence="7">Rod shape-determining protein RodA</fullName>
    </submittedName>
</protein>
<comment type="subcellular location">
    <subcellularLocation>
        <location evidence="1">Membrane</location>
        <topology evidence="1">Multi-pass membrane protein</topology>
    </subcellularLocation>
</comment>
<comment type="caution">
    <text evidence="7">The sequence shown here is derived from an EMBL/GenBank/DDBJ whole genome shotgun (WGS) entry which is preliminary data.</text>
</comment>
<dbReference type="EMBL" id="VXPY01000017">
    <property type="protein sequence ID" value="MYD89353.1"/>
    <property type="molecule type" value="Genomic_DNA"/>
</dbReference>
<evidence type="ECO:0000256" key="6">
    <source>
        <dbReference type="SAM" id="Phobius"/>
    </source>
</evidence>
<feature type="transmembrane region" description="Helical" evidence="6">
    <location>
        <begin position="57"/>
        <end position="77"/>
    </location>
</feature>
<sequence length="382" mass="42190">MLFTSASRTVGVSRRGLALVHFDWWLLAACLALAIFGVAMIFSATRGVADPVIQNRWTAQIVFLVIGIVAFFMGALLDYRLLRLAGWPGYCFLLGVLVLVELFGTEQNFAVRWLRVGTTVVQPTEAGKFVLIVVVAWYLSRYYSEDKRLSILLLALVALCPPLLLIYWQPDLGMVVTMLFIIGAMILISGVTASHFLFLSGLALAVLFLAYGILQDYMLDRIDMFLNPTATHNLDAVFNVDQALISVGNGGWFGRGWLEGTQSQLFYLRVRHTDFIFSVVAEEFGFVGSCALLLVFGFLLWRLVRTMELAEDAFGRLLVGGVAALILFQIFVNVGMNIRLMPVTGMTLPLVSSGGSSLVSTLFAIGLTQSVNLRRSVRVDTF</sequence>
<dbReference type="PROSITE" id="PS00428">
    <property type="entry name" value="FTSW_RODA_SPOVE"/>
    <property type="match status" value="1"/>
</dbReference>
<feature type="transmembrane region" description="Helical" evidence="6">
    <location>
        <begin position="24"/>
        <end position="45"/>
    </location>
</feature>
<feature type="transmembrane region" description="Helical" evidence="6">
    <location>
        <begin position="346"/>
        <end position="368"/>
    </location>
</feature>
<dbReference type="InterPro" id="IPR018365">
    <property type="entry name" value="Cell_cycle_FtsW-rel_CS"/>
</dbReference>
<dbReference type="GO" id="GO:0008360">
    <property type="term" value="P:regulation of cell shape"/>
    <property type="evidence" value="ECO:0007669"/>
    <property type="project" value="UniProtKB-KW"/>
</dbReference>
<dbReference type="PANTHER" id="PTHR30474:SF1">
    <property type="entry name" value="PEPTIDOGLYCAN GLYCOSYLTRANSFERASE MRDB"/>
    <property type="match status" value="1"/>
</dbReference>
<keyword evidence="4 6" id="KW-1133">Transmembrane helix</keyword>
<dbReference type="GO" id="GO:0015648">
    <property type="term" value="F:lipid-linked peptidoglycan transporter activity"/>
    <property type="evidence" value="ECO:0007669"/>
    <property type="project" value="TreeGrafter"/>
</dbReference>
<dbReference type="GO" id="GO:0032153">
    <property type="term" value="C:cell division site"/>
    <property type="evidence" value="ECO:0007669"/>
    <property type="project" value="TreeGrafter"/>
</dbReference>
<dbReference type="PANTHER" id="PTHR30474">
    <property type="entry name" value="CELL CYCLE PROTEIN"/>
    <property type="match status" value="1"/>
</dbReference>
<feature type="transmembrane region" description="Helical" evidence="6">
    <location>
        <begin position="275"/>
        <end position="301"/>
    </location>
</feature>
<reference evidence="7" key="1">
    <citation type="submission" date="2019-09" db="EMBL/GenBank/DDBJ databases">
        <title>Characterisation of the sponge microbiome using genome-centric metagenomics.</title>
        <authorList>
            <person name="Engelberts J.P."/>
            <person name="Robbins S.J."/>
            <person name="De Goeij J.M."/>
            <person name="Aranda M."/>
            <person name="Bell S.C."/>
            <person name="Webster N.S."/>
        </authorList>
    </citation>
    <scope>NUCLEOTIDE SEQUENCE</scope>
    <source>
        <strain evidence="7">SB0662_bin_9</strain>
    </source>
</reference>
<feature type="transmembrane region" description="Helical" evidence="6">
    <location>
        <begin position="174"/>
        <end position="191"/>
    </location>
</feature>
<proteinExistence type="predicted"/>
<feature type="transmembrane region" description="Helical" evidence="6">
    <location>
        <begin position="196"/>
        <end position="214"/>
    </location>
</feature>
<evidence type="ECO:0000313" key="7">
    <source>
        <dbReference type="EMBL" id="MYD89353.1"/>
    </source>
</evidence>
<feature type="transmembrane region" description="Helical" evidence="6">
    <location>
        <begin position="120"/>
        <end position="139"/>
    </location>
</feature>
<evidence type="ECO:0000256" key="3">
    <source>
        <dbReference type="ARBA" id="ARBA00022960"/>
    </source>
</evidence>
<dbReference type="AlphaFoldDB" id="A0A6B1DRN9"/>
<evidence type="ECO:0000256" key="1">
    <source>
        <dbReference type="ARBA" id="ARBA00004141"/>
    </source>
</evidence>
<feature type="transmembrane region" description="Helical" evidence="6">
    <location>
        <begin position="151"/>
        <end position="168"/>
    </location>
</feature>
<dbReference type="InterPro" id="IPR001182">
    <property type="entry name" value="FtsW/RodA"/>
</dbReference>
<keyword evidence="3" id="KW-0133">Cell shape</keyword>
<feature type="transmembrane region" description="Helical" evidence="6">
    <location>
        <begin position="84"/>
        <end position="100"/>
    </location>
</feature>
<feature type="transmembrane region" description="Helical" evidence="6">
    <location>
        <begin position="313"/>
        <end position="334"/>
    </location>
</feature>
<name>A0A6B1DRN9_9CHLR</name>
<dbReference type="GO" id="GO:0005886">
    <property type="term" value="C:plasma membrane"/>
    <property type="evidence" value="ECO:0007669"/>
    <property type="project" value="TreeGrafter"/>
</dbReference>
<dbReference type="GO" id="GO:0051301">
    <property type="term" value="P:cell division"/>
    <property type="evidence" value="ECO:0007669"/>
    <property type="project" value="InterPro"/>
</dbReference>
<evidence type="ECO:0000256" key="2">
    <source>
        <dbReference type="ARBA" id="ARBA00022692"/>
    </source>
</evidence>
<gene>
    <name evidence="7" type="ORF">F4Y08_03295</name>
</gene>
<keyword evidence="5 6" id="KW-0472">Membrane</keyword>
<organism evidence="7">
    <name type="scientific">Caldilineaceae bacterium SB0662_bin_9</name>
    <dbReference type="NCBI Taxonomy" id="2605258"/>
    <lineage>
        <taxon>Bacteria</taxon>
        <taxon>Bacillati</taxon>
        <taxon>Chloroflexota</taxon>
        <taxon>Caldilineae</taxon>
        <taxon>Caldilineales</taxon>
        <taxon>Caldilineaceae</taxon>
    </lineage>
</organism>